<evidence type="ECO:0000313" key="3">
    <source>
        <dbReference type="Proteomes" id="UP000245020"/>
    </source>
</evidence>
<accession>A0A2U2ADJ0</accession>
<feature type="signal peptide" evidence="1">
    <location>
        <begin position="1"/>
        <end position="19"/>
    </location>
</feature>
<dbReference type="Proteomes" id="UP000245020">
    <property type="component" value="Unassembled WGS sequence"/>
</dbReference>
<dbReference type="OrthoDB" id="7107961at2"/>
<comment type="caution">
    <text evidence="2">The sequence shown here is derived from an EMBL/GenBank/DDBJ whole genome shotgun (WGS) entry which is preliminary data.</text>
</comment>
<feature type="chain" id="PRO_5015539569" description="Lipoprotein" evidence="1">
    <location>
        <begin position="20"/>
        <end position="62"/>
    </location>
</feature>
<dbReference type="AlphaFoldDB" id="A0A2U2ADJ0"/>
<evidence type="ECO:0000256" key="1">
    <source>
        <dbReference type="SAM" id="SignalP"/>
    </source>
</evidence>
<protein>
    <recommendedName>
        <fullName evidence="4">Lipoprotein</fullName>
    </recommendedName>
</protein>
<dbReference type="PROSITE" id="PS51257">
    <property type="entry name" value="PROKAR_LIPOPROTEIN"/>
    <property type="match status" value="1"/>
</dbReference>
<keyword evidence="1" id="KW-0732">Signal</keyword>
<sequence length="62" mass="6646">MMKKLCILVLASTMLTACASGVDAVERLGRCVIKGNVNDNCTFSTLEGDPEIKTEATIRANQ</sequence>
<evidence type="ECO:0000313" key="2">
    <source>
        <dbReference type="EMBL" id="PWD80724.1"/>
    </source>
</evidence>
<dbReference type="EMBL" id="QEWQ01000004">
    <property type="protein sequence ID" value="PWD80724.1"/>
    <property type="molecule type" value="Genomic_DNA"/>
</dbReference>
<organism evidence="2 3">
    <name type="scientific">Ignatzschineria ureiclastica</name>
    <dbReference type="NCBI Taxonomy" id="472582"/>
    <lineage>
        <taxon>Bacteria</taxon>
        <taxon>Pseudomonadati</taxon>
        <taxon>Pseudomonadota</taxon>
        <taxon>Gammaproteobacteria</taxon>
        <taxon>Cardiobacteriales</taxon>
        <taxon>Ignatzschineriaceae</taxon>
        <taxon>Ignatzschineria</taxon>
    </lineage>
</organism>
<keyword evidence="3" id="KW-1185">Reference proteome</keyword>
<proteinExistence type="predicted"/>
<name>A0A2U2ADJ0_9GAMM</name>
<evidence type="ECO:0008006" key="4">
    <source>
        <dbReference type="Google" id="ProtNLM"/>
    </source>
</evidence>
<reference evidence="3" key="1">
    <citation type="submission" date="2018-05" db="EMBL/GenBank/DDBJ databases">
        <title>Ignatzschineria dubaiensis sp. nov., isolated from necrotic foot tissues of dromedaries (Camelus dromedarius) and associated maggots in Dubai, United Arab Emirates.</title>
        <authorList>
            <person name="Tsang C.C."/>
            <person name="Tang J.Y.M."/>
            <person name="Fong J.Y.H."/>
            <person name="Kinne J."/>
            <person name="Lee H.H."/>
            <person name="Joseph M."/>
            <person name="Jose S."/>
            <person name="Schuster R.K."/>
            <person name="Tang Y."/>
            <person name="Sivakumar S."/>
            <person name="Chen J.H.K."/>
            <person name="Teng J.L.L."/>
            <person name="Lau S.K.P."/>
            <person name="Wernery U."/>
            <person name="Woo P.C.Y."/>
        </authorList>
    </citation>
    <scope>NUCLEOTIDE SEQUENCE [LARGE SCALE GENOMIC DNA]</scope>
    <source>
        <strain evidence="3">KCTC 22644</strain>
    </source>
</reference>
<gene>
    <name evidence="2" type="ORF">DC083_06315</name>
</gene>